<protein>
    <submittedName>
        <fullName evidence="2">Uncharacterized protein</fullName>
    </submittedName>
</protein>
<comment type="caution">
    <text evidence="2">The sequence shown here is derived from an EMBL/GenBank/DDBJ whole genome shotgun (WGS) entry which is preliminary data.</text>
</comment>
<reference evidence="2" key="1">
    <citation type="journal article" date="2014" name="Int. J. Syst. Evol. Microbiol.">
        <title>Complete genome sequence of Corynebacterium casei LMG S-19264T (=DSM 44701T), isolated from a smear-ripened cheese.</title>
        <authorList>
            <consortium name="US DOE Joint Genome Institute (JGI-PGF)"/>
            <person name="Walter F."/>
            <person name="Albersmeier A."/>
            <person name="Kalinowski J."/>
            <person name="Ruckert C."/>
        </authorList>
    </citation>
    <scope>NUCLEOTIDE SEQUENCE</scope>
    <source>
        <strain evidence="2">CGMCC 1.15762</strain>
    </source>
</reference>
<accession>A0A8J2ZMF6</accession>
<name>A0A8J2ZMF6_9RHOB</name>
<sequence length="106" mass="11602">MLWGAMPVSGKMTAHPRLSCGKQFPSETPATQITVSMRKILALPAADWARNSLVRPRRRGDGAEGAETAPPPAFPRRTLQRDTVGVRSCYGAIMRHHGSLMHETPI</sequence>
<proteinExistence type="predicted"/>
<keyword evidence="3" id="KW-1185">Reference proteome</keyword>
<evidence type="ECO:0000313" key="2">
    <source>
        <dbReference type="EMBL" id="GGG82135.1"/>
    </source>
</evidence>
<reference evidence="2" key="2">
    <citation type="submission" date="2020-09" db="EMBL/GenBank/DDBJ databases">
        <authorList>
            <person name="Sun Q."/>
            <person name="Zhou Y."/>
        </authorList>
    </citation>
    <scope>NUCLEOTIDE SEQUENCE</scope>
    <source>
        <strain evidence="2">CGMCC 1.15762</strain>
    </source>
</reference>
<feature type="region of interest" description="Disordered" evidence="1">
    <location>
        <begin position="52"/>
        <end position="80"/>
    </location>
</feature>
<dbReference type="AlphaFoldDB" id="A0A8J2ZMF6"/>
<organism evidence="2 3">
    <name type="scientific">Salipiger pallidus</name>
    <dbReference type="NCBI Taxonomy" id="1775170"/>
    <lineage>
        <taxon>Bacteria</taxon>
        <taxon>Pseudomonadati</taxon>
        <taxon>Pseudomonadota</taxon>
        <taxon>Alphaproteobacteria</taxon>
        <taxon>Rhodobacterales</taxon>
        <taxon>Roseobacteraceae</taxon>
        <taxon>Salipiger</taxon>
    </lineage>
</organism>
<dbReference type="EMBL" id="BMJV01000008">
    <property type="protein sequence ID" value="GGG82135.1"/>
    <property type="molecule type" value="Genomic_DNA"/>
</dbReference>
<evidence type="ECO:0000313" key="3">
    <source>
        <dbReference type="Proteomes" id="UP000617145"/>
    </source>
</evidence>
<dbReference type="Proteomes" id="UP000617145">
    <property type="component" value="Unassembled WGS sequence"/>
</dbReference>
<evidence type="ECO:0000256" key="1">
    <source>
        <dbReference type="SAM" id="MobiDB-lite"/>
    </source>
</evidence>
<gene>
    <name evidence="2" type="ORF">GCM10011415_34740</name>
</gene>